<feature type="compositionally biased region" description="Basic and acidic residues" evidence="5">
    <location>
        <begin position="272"/>
        <end position="299"/>
    </location>
</feature>
<dbReference type="GO" id="GO:0043625">
    <property type="term" value="C:delta DNA polymerase complex"/>
    <property type="evidence" value="ECO:0007669"/>
    <property type="project" value="InterPro"/>
</dbReference>
<dbReference type="InterPro" id="IPR019038">
    <property type="entry name" value="POLD3"/>
</dbReference>
<sequence>MDEHIKFLSDRLLSQAIPVTYRGLSRALQIHVNTAKGNVATALFDFHRYQNARDADSIHATYLVCGLPAASARLDDGIETRSSLQGPEESSGGVKASKVILVEEQNLQEALMLYESVTSIHIYGLSPNRAEDSWIRSDSGQKTCGQRPNREKPNTAFGKYGTIGNPKVQHRDQKLKALSTTPPASIGVDPVIRQEKIKREIISGPSMSEKPPCITEKVASAHSKKRAASNNIIRSFAKAAAASQTTETDPAKRQDDAAMTLSDDGEADDSDFLPRKPEPRSACHTQSRTEREEGLRRMMDEDDDDEDDDDNSDAVAGPLVDDDLSEGPKLELNSQPSTQEKRDSPEIILSTGNGRRRGRRRVIAKKRIVDDEGYMVTIQESTWESFSEDDSKESASQKATPLPKPSSAASKPKKSSGKGAQGSIMSFFAKK</sequence>
<dbReference type="KEGG" id="uvi:66060920"/>
<feature type="region of interest" description="Disordered" evidence="5">
    <location>
        <begin position="261"/>
        <end position="361"/>
    </location>
</feature>
<dbReference type="Gene3D" id="3.90.1030.20">
    <property type="entry name" value="DNA polymerase delta, p66 (Cdc27) subunit, wHTH domain"/>
    <property type="match status" value="1"/>
</dbReference>
<keyword evidence="7" id="KW-1185">Reference proteome</keyword>
<dbReference type="PANTHER" id="PTHR17598">
    <property type="entry name" value="DNA POLYMERASE DELTA SUBUNIT 3"/>
    <property type="match status" value="1"/>
</dbReference>
<dbReference type="GeneID" id="66060920"/>
<dbReference type="GO" id="GO:0006271">
    <property type="term" value="P:DNA strand elongation involved in DNA replication"/>
    <property type="evidence" value="ECO:0007669"/>
    <property type="project" value="TreeGrafter"/>
</dbReference>
<keyword evidence="3" id="KW-0235">DNA replication</keyword>
<evidence type="ECO:0000313" key="7">
    <source>
        <dbReference type="Proteomes" id="UP000027002"/>
    </source>
</evidence>
<evidence type="ECO:0000256" key="1">
    <source>
        <dbReference type="ARBA" id="ARBA00004123"/>
    </source>
</evidence>
<dbReference type="OrthoDB" id="514823at2759"/>
<feature type="region of interest" description="Disordered" evidence="5">
    <location>
        <begin position="200"/>
        <end position="227"/>
    </location>
</feature>
<dbReference type="RefSeq" id="XP_042993574.1">
    <property type="nucleotide sequence ID" value="XM_043137640.1"/>
</dbReference>
<feature type="compositionally biased region" description="Acidic residues" evidence="5">
    <location>
        <begin position="300"/>
        <end position="312"/>
    </location>
</feature>
<evidence type="ECO:0000256" key="4">
    <source>
        <dbReference type="ARBA" id="ARBA00023242"/>
    </source>
</evidence>
<dbReference type="EMBL" id="CP072753">
    <property type="protein sequence ID" value="QUC15901.1"/>
    <property type="molecule type" value="Genomic_DNA"/>
</dbReference>
<evidence type="ECO:0000313" key="6">
    <source>
        <dbReference type="EMBL" id="QUC15901.1"/>
    </source>
</evidence>
<feature type="region of interest" description="Disordered" evidence="5">
    <location>
        <begin position="132"/>
        <end position="166"/>
    </location>
</feature>
<dbReference type="GO" id="GO:1904161">
    <property type="term" value="P:DNA synthesis involved in UV-damage excision repair"/>
    <property type="evidence" value="ECO:0007669"/>
    <property type="project" value="TreeGrafter"/>
</dbReference>
<protein>
    <recommendedName>
        <fullName evidence="2">DNA polymerase delta subunit 3</fullName>
    </recommendedName>
</protein>
<evidence type="ECO:0000256" key="2">
    <source>
        <dbReference type="ARBA" id="ARBA00017589"/>
    </source>
</evidence>
<reference evidence="6" key="1">
    <citation type="submission" date="2020-03" db="EMBL/GenBank/DDBJ databases">
        <title>A mixture of massive structural variations and highly conserved coding sequences in Ustilaginoidea virens genome.</title>
        <authorList>
            <person name="Zhang K."/>
            <person name="Zhao Z."/>
            <person name="Zhang Z."/>
            <person name="Li Y."/>
            <person name="Hsiang T."/>
            <person name="Sun W."/>
        </authorList>
    </citation>
    <scope>NUCLEOTIDE SEQUENCE</scope>
    <source>
        <strain evidence="6">UV-8b</strain>
    </source>
</reference>
<dbReference type="InterPro" id="IPR041913">
    <property type="entry name" value="POLD3_sf"/>
</dbReference>
<organism evidence="6 7">
    <name type="scientific">Ustilaginoidea virens</name>
    <name type="common">Rice false smut fungus</name>
    <name type="synonym">Villosiclava virens</name>
    <dbReference type="NCBI Taxonomy" id="1159556"/>
    <lineage>
        <taxon>Eukaryota</taxon>
        <taxon>Fungi</taxon>
        <taxon>Dikarya</taxon>
        <taxon>Ascomycota</taxon>
        <taxon>Pezizomycotina</taxon>
        <taxon>Sordariomycetes</taxon>
        <taxon>Hypocreomycetidae</taxon>
        <taxon>Hypocreales</taxon>
        <taxon>Clavicipitaceae</taxon>
        <taxon>Ustilaginoidea</taxon>
    </lineage>
</organism>
<dbReference type="Proteomes" id="UP000027002">
    <property type="component" value="Chromosome 1"/>
</dbReference>
<accession>A0A8E5MDB7</accession>
<dbReference type="AlphaFoldDB" id="A0A8E5MDB7"/>
<evidence type="ECO:0000256" key="5">
    <source>
        <dbReference type="SAM" id="MobiDB-lite"/>
    </source>
</evidence>
<comment type="subcellular location">
    <subcellularLocation>
        <location evidence="1">Nucleus</location>
    </subcellularLocation>
</comment>
<feature type="region of interest" description="Disordered" evidence="5">
    <location>
        <begin position="381"/>
        <end position="431"/>
    </location>
</feature>
<proteinExistence type="predicted"/>
<keyword evidence="4" id="KW-0539">Nucleus</keyword>
<evidence type="ECO:0000256" key="3">
    <source>
        <dbReference type="ARBA" id="ARBA00022705"/>
    </source>
</evidence>
<dbReference type="PANTHER" id="PTHR17598:SF13">
    <property type="entry name" value="DNA POLYMERASE DELTA SUBUNIT 3"/>
    <property type="match status" value="1"/>
</dbReference>
<feature type="compositionally biased region" description="Polar residues" evidence="5">
    <location>
        <begin position="136"/>
        <end position="146"/>
    </location>
</feature>
<dbReference type="Pfam" id="PF09507">
    <property type="entry name" value="CDC27"/>
    <property type="match status" value="1"/>
</dbReference>
<gene>
    <name evidence="6" type="ORF">UV8b_00142</name>
</gene>
<dbReference type="GO" id="GO:0006297">
    <property type="term" value="P:nucleotide-excision repair, DNA gap filling"/>
    <property type="evidence" value="ECO:0007669"/>
    <property type="project" value="TreeGrafter"/>
</dbReference>
<name>A0A8E5MDB7_USTVR</name>
<dbReference type="GO" id="GO:0003887">
    <property type="term" value="F:DNA-directed DNA polymerase activity"/>
    <property type="evidence" value="ECO:0007669"/>
    <property type="project" value="TreeGrafter"/>
</dbReference>